<dbReference type="HOGENOM" id="CLU_1938958_0_0_1"/>
<reference evidence="1 2" key="1">
    <citation type="journal article" date="2011" name="PLoS Pathog.">
        <title>Endophytic Life Strategies Decoded by Genome and Transcriptome Analyses of the Mutualistic Root Symbiont Piriformospora indica.</title>
        <authorList>
            <person name="Zuccaro A."/>
            <person name="Lahrmann U."/>
            <person name="Guldener U."/>
            <person name="Langen G."/>
            <person name="Pfiffi S."/>
            <person name="Biedenkopf D."/>
            <person name="Wong P."/>
            <person name="Samans B."/>
            <person name="Grimm C."/>
            <person name="Basiewicz M."/>
            <person name="Murat C."/>
            <person name="Martin F."/>
            <person name="Kogel K.H."/>
        </authorList>
    </citation>
    <scope>NUCLEOTIDE SEQUENCE [LARGE SCALE GENOMIC DNA]</scope>
    <source>
        <strain evidence="1 2">DSM 11827</strain>
    </source>
</reference>
<proteinExistence type="predicted"/>
<dbReference type="InParanoid" id="G4TBX7"/>
<keyword evidence="2" id="KW-1185">Reference proteome</keyword>
<evidence type="ECO:0000313" key="1">
    <source>
        <dbReference type="EMBL" id="CCA68820.1"/>
    </source>
</evidence>
<dbReference type="AlphaFoldDB" id="G4TBX7"/>
<dbReference type="EMBL" id="CAFZ01000041">
    <property type="protein sequence ID" value="CCA68820.1"/>
    <property type="molecule type" value="Genomic_DNA"/>
</dbReference>
<protein>
    <submittedName>
        <fullName evidence="1">Uncharacterized protein</fullName>
    </submittedName>
</protein>
<dbReference type="Proteomes" id="UP000007148">
    <property type="component" value="Unassembled WGS sequence"/>
</dbReference>
<accession>G4TBX7</accession>
<organism evidence="1 2">
    <name type="scientific">Serendipita indica (strain DSM 11827)</name>
    <name type="common">Root endophyte fungus</name>
    <name type="synonym">Piriformospora indica</name>
    <dbReference type="NCBI Taxonomy" id="1109443"/>
    <lineage>
        <taxon>Eukaryota</taxon>
        <taxon>Fungi</taxon>
        <taxon>Dikarya</taxon>
        <taxon>Basidiomycota</taxon>
        <taxon>Agaricomycotina</taxon>
        <taxon>Agaricomycetes</taxon>
        <taxon>Sebacinales</taxon>
        <taxon>Serendipitaceae</taxon>
        <taxon>Serendipita</taxon>
    </lineage>
</organism>
<name>G4TBX7_SERID</name>
<gene>
    <name evidence="1" type="ORF">PIIN_02681</name>
</gene>
<comment type="caution">
    <text evidence="1">The sequence shown here is derived from an EMBL/GenBank/DDBJ whole genome shotgun (WGS) entry which is preliminary data.</text>
</comment>
<sequence>MTKAIRGRHPKENFEGVRDGRVLERAPVAGPHCCVRGLHLKGASVPCPRDGQRSLIGHGDLSPRAPFHLAFAGGIQMRICNQTNELTFDPCHDQLSLSFSVSVILVRPFGGSLTIPPPPLCFLVPAISLS</sequence>
<evidence type="ECO:0000313" key="2">
    <source>
        <dbReference type="Proteomes" id="UP000007148"/>
    </source>
</evidence>